<dbReference type="GO" id="GO:0004311">
    <property type="term" value="F:geranylgeranyl diphosphate synthase activity"/>
    <property type="evidence" value="ECO:0007669"/>
    <property type="project" value="InterPro"/>
</dbReference>
<name>A0A5J6MUV0_9PROT</name>
<reference evidence="2 3" key="1">
    <citation type="submission" date="2019-08" db="EMBL/GenBank/DDBJ databases">
        <title>Hyperibacter terrae gen. nov., sp. nov. and Hyperibacter viscosus sp. nov., two new members in the family Rhodospirillaceae isolated from the rhizosphere of Hypericum perforatum.</title>
        <authorList>
            <person name="Noviana Z."/>
        </authorList>
    </citation>
    <scope>NUCLEOTIDE SEQUENCE [LARGE SCALE GENOMIC DNA]</scope>
    <source>
        <strain evidence="2 3">R5959</strain>
    </source>
</reference>
<dbReference type="InterPro" id="IPR017828">
    <property type="entry name" value="SQ_synth_HpnD-like"/>
</dbReference>
<protein>
    <recommendedName>
        <fullName evidence="4">Squalene synthase HpnD</fullName>
    </recommendedName>
</protein>
<dbReference type="SUPFAM" id="SSF48576">
    <property type="entry name" value="Terpenoid synthases"/>
    <property type="match status" value="1"/>
</dbReference>
<dbReference type="SFLD" id="SFLDG01212">
    <property type="entry name" value="Phytoene_synthase_like"/>
    <property type="match status" value="1"/>
</dbReference>
<evidence type="ECO:0000313" key="2">
    <source>
        <dbReference type="EMBL" id="QEX20525.1"/>
    </source>
</evidence>
<dbReference type="EMBL" id="CP042582">
    <property type="protein sequence ID" value="QEX20525.1"/>
    <property type="molecule type" value="Genomic_DNA"/>
</dbReference>
<dbReference type="RefSeq" id="WP_151114757.1">
    <property type="nucleotide sequence ID" value="NZ_CP042582.1"/>
</dbReference>
<dbReference type="InterPro" id="IPR019845">
    <property type="entry name" value="Squalene/phytoene_synthase_CS"/>
</dbReference>
<organism evidence="2 3">
    <name type="scientific">Hypericibacter adhaerens</name>
    <dbReference type="NCBI Taxonomy" id="2602016"/>
    <lineage>
        <taxon>Bacteria</taxon>
        <taxon>Pseudomonadati</taxon>
        <taxon>Pseudomonadota</taxon>
        <taxon>Alphaproteobacteria</taxon>
        <taxon>Rhodospirillales</taxon>
        <taxon>Dongiaceae</taxon>
        <taxon>Hypericibacter</taxon>
    </lineage>
</organism>
<keyword evidence="1" id="KW-0808">Transferase</keyword>
<dbReference type="SFLD" id="SFLDS00005">
    <property type="entry name" value="Isoprenoid_Synthase_Type_I"/>
    <property type="match status" value="1"/>
</dbReference>
<dbReference type="PROSITE" id="PS01045">
    <property type="entry name" value="SQUALEN_PHYTOEN_SYN_2"/>
    <property type="match status" value="1"/>
</dbReference>
<sequence>MADQATETWRTDDADRAEMAERVERSGTSFYWSMRLLPRAKREAMFAIYAFCRAVDDIADEPAPLESKQAGLAEWRAEIERLYAGRPTHAVARALVDPVRRFALRREDFLAVIDGCEMDAHGPVVAPDWSTLRLYCARVAGAVGHLSVHVFGAPDRQGYKLAAALGEAVQLTNLLRDVAEDARDGRLYLPRELLQRHSVPPLPASALAHPALPLVCLDVAKVAETRFAEAAEALRVLPHRAMTPARIIEGIYHRLLARLTAEGFRRLEPKMRLSKGEKLRIALARLVW</sequence>
<evidence type="ECO:0000256" key="1">
    <source>
        <dbReference type="ARBA" id="ARBA00022679"/>
    </source>
</evidence>
<gene>
    <name evidence="2" type="ORF">FRZ61_04420</name>
</gene>
<dbReference type="OrthoDB" id="9807580at2"/>
<dbReference type="InterPro" id="IPR002060">
    <property type="entry name" value="Squ/phyt_synthse"/>
</dbReference>
<dbReference type="AlphaFoldDB" id="A0A5J6MUV0"/>
<dbReference type="GO" id="GO:0016117">
    <property type="term" value="P:carotenoid biosynthetic process"/>
    <property type="evidence" value="ECO:0007669"/>
    <property type="project" value="InterPro"/>
</dbReference>
<evidence type="ECO:0000313" key="3">
    <source>
        <dbReference type="Proteomes" id="UP000325797"/>
    </source>
</evidence>
<dbReference type="InterPro" id="IPR033904">
    <property type="entry name" value="Trans_IPPS_HH"/>
</dbReference>
<evidence type="ECO:0008006" key="4">
    <source>
        <dbReference type="Google" id="ProtNLM"/>
    </source>
</evidence>
<dbReference type="PANTHER" id="PTHR31480">
    <property type="entry name" value="BIFUNCTIONAL LYCOPENE CYCLASE/PHYTOENE SYNTHASE"/>
    <property type="match status" value="1"/>
</dbReference>
<proteinExistence type="predicted"/>
<dbReference type="SFLD" id="SFLDG01018">
    <property type="entry name" value="Squalene/Phytoene_Synthase_Lik"/>
    <property type="match status" value="1"/>
</dbReference>
<dbReference type="Proteomes" id="UP000325797">
    <property type="component" value="Chromosome"/>
</dbReference>
<dbReference type="GO" id="GO:0051996">
    <property type="term" value="F:squalene synthase [NAD(P)H] activity"/>
    <property type="evidence" value="ECO:0007669"/>
    <property type="project" value="InterPro"/>
</dbReference>
<dbReference type="PROSITE" id="PS01044">
    <property type="entry name" value="SQUALEN_PHYTOEN_SYN_1"/>
    <property type="match status" value="1"/>
</dbReference>
<dbReference type="Pfam" id="PF00494">
    <property type="entry name" value="SQS_PSY"/>
    <property type="match status" value="1"/>
</dbReference>
<dbReference type="InterPro" id="IPR044843">
    <property type="entry name" value="Trans_IPPS_bact-type"/>
</dbReference>
<keyword evidence="3" id="KW-1185">Reference proteome</keyword>
<dbReference type="CDD" id="cd00683">
    <property type="entry name" value="Trans_IPPS_HH"/>
    <property type="match status" value="1"/>
</dbReference>
<accession>A0A5J6MUV0</accession>
<dbReference type="Gene3D" id="1.10.600.10">
    <property type="entry name" value="Farnesyl Diphosphate Synthase"/>
    <property type="match status" value="1"/>
</dbReference>
<dbReference type="KEGG" id="hadh:FRZ61_04420"/>
<dbReference type="InterPro" id="IPR008949">
    <property type="entry name" value="Isoprenoid_synthase_dom_sf"/>
</dbReference>
<dbReference type="NCBIfam" id="TIGR03465">
    <property type="entry name" value="HpnD"/>
    <property type="match status" value="1"/>
</dbReference>